<gene>
    <name evidence="2" type="ORF">V2S66_06785</name>
</gene>
<feature type="signal peptide" evidence="1">
    <location>
        <begin position="1"/>
        <end position="28"/>
    </location>
</feature>
<evidence type="ECO:0000313" key="2">
    <source>
        <dbReference type="EMBL" id="MEE4541676.1"/>
    </source>
</evidence>
<reference evidence="2 3" key="1">
    <citation type="submission" date="2023-12" db="EMBL/GenBank/DDBJ databases">
        <title>Streptomyces sp. V4-01.</title>
        <authorList>
            <person name="Somphong A."/>
            <person name="Phongsopitanun W."/>
        </authorList>
    </citation>
    <scope>NUCLEOTIDE SEQUENCE [LARGE SCALE GENOMIC DNA]</scope>
    <source>
        <strain evidence="2 3">V4-01</strain>
    </source>
</reference>
<evidence type="ECO:0008006" key="4">
    <source>
        <dbReference type="Google" id="ProtNLM"/>
    </source>
</evidence>
<accession>A0ABU7P796</accession>
<protein>
    <recommendedName>
        <fullName evidence="4">ATP-binding protein</fullName>
    </recommendedName>
</protein>
<keyword evidence="3" id="KW-1185">Reference proteome</keyword>
<name>A0ABU7P796_9ACTN</name>
<dbReference type="EMBL" id="JAZEWV010000004">
    <property type="protein sequence ID" value="MEE4541676.1"/>
    <property type="molecule type" value="Genomic_DNA"/>
</dbReference>
<dbReference type="Proteomes" id="UP001344658">
    <property type="component" value="Unassembled WGS sequence"/>
</dbReference>
<evidence type="ECO:0000256" key="1">
    <source>
        <dbReference type="SAM" id="SignalP"/>
    </source>
</evidence>
<keyword evidence="1" id="KW-0732">Signal</keyword>
<evidence type="ECO:0000313" key="3">
    <source>
        <dbReference type="Proteomes" id="UP001344658"/>
    </source>
</evidence>
<organism evidence="2 3">
    <name type="scientific">Actinacidiphila polyblastidii</name>
    <dbReference type="NCBI Taxonomy" id="3110430"/>
    <lineage>
        <taxon>Bacteria</taxon>
        <taxon>Bacillati</taxon>
        <taxon>Actinomycetota</taxon>
        <taxon>Actinomycetes</taxon>
        <taxon>Kitasatosporales</taxon>
        <taxon>Streptomycetaceae</taxon>
        <taxon>Actinacidiphila</taxon>
    </lineage>
</organism>
<feature type="chain" id="PRO_5046787493" description="ATP-binding protein" evidence="1">
    <location>
        <begin position="29"/>
        <end position="137"/>
    </location>
</feature>
<sequence>MRDRIRTALVLTFSAAAAALLPAAAAHAADGSGTVGALPTAGVGDLLPTDAVPTSALDDALPTQSVTDALGSGIGPVKHLTLDPLSNTGVDPLDNAVGGQIADFKPVSTAIATDPVTSGGSLSTLPVVGAAAGLLPG</sequence>
<proteinExistence type="predicted"/>
<comment type="caution">
    <text evidence="2">The sequence shown here is derived from an EMBL/GenBank/DDBJ whole genome shotgun (WGS) entry which is preliminary data.</text>
</comment>
<dbReference type="RefSeq" id="WP_330793596.1">
    <property type="nucleotide sequence ID" value="NZ_JAZEWV010000004.1"/>
</dbReference>